<feature type="domain" description="3-hydroxyisobutyrate dehydrogenase-like NAD-binding" evidence="2">
    <location>
        <begin position="197"/>
        <end position="311"/>
    </location>
</feature>
<dbReference type="SUPFAM" id="SSF51735">
    <property type="entry name" value="NAD(P)-binding Rossmann-fold domains"/>
    <property type="match status" value="1"/>
</dbReference>
<dbReference type="Proteomes" id="UP001225598">
    <property type="component" value="Chromosome"/>
</dbReference>
<dbReference type="Gene3D" id="3.40.50.720">
    <property type="entry name" value="NAD(P)-binding Rossmann-like Domain"/>
    <property type="match status" value="1"/>
</dbReference>
<keyword evidence="4" id="KW-1185">Reference proteome</keyword>
<dbReference type="EMBL" id="CP126969">
    <property type="protein sequence ID" value="WIM67744.1"/>
    <property type="molecule type" value="Genomic_DNA"/>
</dbReference>
<evidence type="ECO:0000259" key="1">
    <source>
        <dbReference type="Pfam" id="PF03446"/>
    </source>
</evidence>
<proteinExistence type="predicted"/>
<gene>
    <name evidence="3" type="ORF">QP027_11815</name>
</gene>
<dbReference type="PANTHER" id="PTHR43580">
    <property type="entry name" value="OXIDOREDUCTASE GLYR1-RELATED"/>
    <property type="match status" value="1"/>
</dbReference>
<dbReference type="Pfam" id="PF14833">
    <property type="entry name" value="NAD_binding_11"/>
    <property type="match status" value="1"/>
</dbReference>
<dbReference type="InterPro" id="IPR006115">
    <property type="entry name" value="6PGDH_NADP-bd"/>
</dbReference>
<evidence type="ECO:0000313" key="3">
    <source>
        <dbReference type="EMBL" id="WIM67744.1"/>
    </source>
</evidence>
<accession>A0ABY8VHP5</accession>
<dbReference type="SUPFAM" id="SSF48179">
    <property type="entry name" value="6-phosphogluconate dehydrogenase C-terminal domain-like"/>
    <property type="match status" value="1"/>
</dbReference>
<dbReference type="RefSeq" id="WP_284825065.1">
    <property type="nucleotide sequence ID" value="NZ_CP126969.1"/>
</dbReference>
<dbReference type="Gene3D" id="1.10.1040.10">
    <property type="entry name" value="N-(1-d-carboxylethyl)-l-norvaline Dehydrogenase, domain 2"/>
    <property type="match status" value="1"/>
</dbReference>
<dbReference type="InterPro" id="IPR036291">
    <property type="entry name" value="NAD(P)-bd_dom_sf"/>
</dbReference>
<evidence type="ECO:0000259" key="2">
    <source>
        <dbReference type="Pfam" id="PF14833"/>
    </source>
</evidence>
<reference evidence="3 4" key="1">
    <citation type="submission" date="2023-05" db="EMBL/GenBank/DDBJ databases">
        <title>Corynebacterium suedekumii sp. nov. and Corynebacterium breve sp. nov. isolated from raw cow's milk.</title>
        <authorList>
            <person name="Baer M.K."/>
            <person name="Mehl L."/>
            <person name="Hellmuth R."/>
            <person name="Marke G."/>
            <person name="Lipski A."/>
        </authorList>
    </citation>
    <scope>NUCLEOTIDE SEQUENCE [LARGE SCALE GENOMIC DNA]</scope>
    <source>
        <strain evidence="3 4">R4</strain>
    </source>
</reference>
<name>A0ABY8VHP5_9CORY</name>
<feature type="domain" description="6-phosphogluconate dehydrogenase NADP-binding" evidence="1">
    <location>
        <begin position="90"/>
        <end position="188"/>
    </location>
</feature>
<dbReference type="InterPro" id="IPR051265">
    <property type="entry name" value="HIBADH-related_NP60_sf"/>
</dbReference>
<protein>
    <submittedName>
        <fullName evidence="3">NAD(P)-dependent oxidoreductase</fullName>
        <ecNumber evidence="3">1.1.-.-</ecNumber>
    </submittedName>
</protein>
<keyword evidence="3" id="KW-0560">Oxidoreductase</keyword>
<dbReference type="EC" id="1.1.-.-" evidence="3"/>
<dbReference type="GO" id="GO:0016491">
    <property type="term" value="F:oxidoreductase activity"/>
    <property type="evidence" value="ECO:0007669"/>
    <property type="project" value="UniProtKB-KW"/>
</dbReference>
<sequence length="328" mass="33856">MRRQLSTAVLEHAVEDRAGGGLGVVARMRRGVIVGTVEDDVGPVRFPPARHRDIQVLPRGGGFHPDVDGVGGDALGASAAPGPEGGFGSAVVLSVLSDDAAVREVFVESSALSAMQPGSVHVNLATISPSLAAEAARSHTAAGLEYVAAPMFGGVPVAEAGRLNVVIAGRVEAVELARPYLREFSAALWPVGDDPAQANVLKVAGQVLIASAIQAMAEAVSIVERSGGDAHRAIEVLTSTITPGPVYSMYGALIADASYEPARFTPILGRKDVDLARHLADAVGLRLPLGDLLSELLSEAIASGHAARDWAVLADMQRRRAGAGCHDE</sequence>
<dbReference type="PANTHER" id="PTHR43580:SF2">
    <property type="entry name" value="CYTOKINE-LIKE NUCLEAR FACTOR N-PAC"/>
    <property type="match status" value="1"/>
</dbReference>
<dbReference type="Pfam" id="PF03446">
    <property type="entry name" value="NAD_binding_2"/>
    <property type="match status" value="1"/>
</dbReference>
<evidence type="ECO:0000313" key="4">
    <source>
        <dbReference type="Proteomes" id="UP001225598"/>
    </source>
</evidence>
<dbReference type="InterPro" id="IPR029154">
    <property type="entry name" value="HIBADH-like_NADP-bd"/>
</dbReference>
<dbReference type="InterPro" id="IPR013328">
    <property type="entry name" value="6PGD_dom2"/>
</dbReference>
<organism evidence="3 4">
    <name type="scientific">Corynebacterium breve</name>
    <dbReference type="NCBI Taxonomy" id="3049799"/>
    <lineage>
        <taxon>Bacteria</taxon>
        <taxon>Bacillati</taxon>
        <taxon>Actinomycetota</taxon>
        <taxon>Actinomycetes</taxon>
        <taxon>Mycobacteriales</taxon>
        <taxon>Corynebacteriaceae</taxon>
        <taxon>Corynebacterium</taxon>
    </lineage>
</organism>
<dbReference type="InterPro" id="IPR008927">
    <property type="entry name" value="6-PGluconate_DH-like_C_sf"/>
</dbReference>